<reference evidence="13" key="1">
    <citation type="submission" date="2025-08" db="UniProtKB">
        <authorList>
            <consortium name="RefSeq"/>
        </authorList>
    </citation>
    <scope>IDENTIFICATION</scope>
</reference>
<dbReference type="PANTHER" id="PTHR21137:SF44">
    <property type="entry name" value="ODORANT RECEPTOR 13A-RELATED"/>
    <property type="match status" value="1"/>
</dbReference>
<keyword evidence="3 11" id="KW-0716">Sensory transduction</keyword>
<dbReference type="GO" id="GO:0004984">
    <property type="term" value="F:olfactory receptor activity"/>
    <property type="evidence" value="ECO:0007669"/>
    <property type="project" value="InterPro"/>
</dbReference>
<comment type="caution">
    <text evidence="11">Lacks conserved residue(s) required for the propagation of feature annotation.</text>
</comment>
<proteinExistence type="inferred from homology"/>
<dbReference type="GO" id="GO:0007165">
    <property type="term" value="P:signal transduction"/>
    <property type="evidence" value="ECO:0007669"/>
    <property type="project" value="UniProtKB-KW"/>
</dbReference>
<evidence type="ECO:0000256" key="7">
    <source>
        <dbReference type="ARBA" id="ARBA00023136"/>
    </source>
</evidence>
<keyword evidence="7 11" id="KW-0472">Membrane</keyword>
<keyword evidence="2" id="KW-1003">Cell membrane</keyword>
<evidence type="ECO:0000256" key="5">
    <source>
        <dbReference type="ARBA" id="ARBA00022725"/>
    </source>
</evidence>
<name>A0AB39Z8B2_DROSZ</name>
<dbReference type="PANTHER" id="PTHR21137">
    <property type="entry name" value="ODORANT RECEPTOR"/>
    <property type="match status" value="1"/>
</dbReference>
<feature type="transmembrane region" description="Helical" evidence="11">
    <location>
        <begin position="45"/>
        <end position="66"/>
    </location>
</feature>
<sequence>MSADKKQQKMGEQRSYEDYTYMANMMFKTLGYDLFDSHRPRWQNLLLRSYFVLCVVSNFYEASMVTYRILQWESLAGSPSKIMRQFLHFFYMFSAQVKFVTFIIYRHRLRLLSNNLKKIYPHDDQKQKEYHVNRFYLSRTTRYVLCLYYFTMVLMALGPLIQSCIMYLIGFGKAEFSYQRIFPTRLSFDSETPLGYAVAYVIDFTYSQLIVNVSLGTDLWMMCISSQISMHFAYLANVLSSYCPSRERERQDCNFLAGVVKRHQLILSYHQDVNNAFGLLLASNLFTTASLLCCMAYYTVVQGFNMEGISYMMLFVSVAAQFYMVSLHGQMLIDFSTKIAEAAYENKWYDGSLRYKKKILIIMGRAQRPAEISAKGIIIISLETFKILMTITYRYFAVIRQTVE</sequence>
<keyword evidence="6 11" id="KW-1133">Transmembrane helix</keyword>
<evidence type="ECO:0000313" key="12">
    <source>
        <dbReference type="Proteomes" id="UP001652628"/>
    </source>
</evidence>
<dbReference type="AlphaFoldDB" id="A0AB39Z8B2"/>
<dbReference type="InterPro" id="IPR004117">
    <property type="entry name" value="7tm6_olfct_rcpt"/>
</dbReference>
<dbReference type="Pfam" id="PF02949">
    <property type="entry name" value="7tm_6"/>
    <property type="match status" value="1"/>
</dbReference>
<keyword evidence="9 11" id="KW-0807">Transducer</keyword>
<feature type="transmembrane region" description="Helical" evidence="11">
    <location>
        <begin position="310"/>
        <end position="329"/>
    </location>
</feature>
<dbReference type="GO" id="GO:0005549">
    <property type="term" value="F:odorant binding"/>
    <property type="evidence" value="ECO:0007669"/>
    <property type="project" value="InterPro"/>
</dbReference>
<keyword evidence="12" id="KW-1185">Reference proteome</keyword>
<keyword evidence="8 11" id="KW-0675">Receptor</keyword>
<evidence type="ECO:0000313" key="13">
    <source>
        <dbReference type="RefSeq" id="XP_016930004.4"/>
    </source>
</evidence>
<evidence type="ECO:0000256" key="9">
    <source>
        <dbReference type="ARBA" id="ARBA00023224"/>
    </source>
</evidence>
<dbReference type="RefSeq" id="XP_016930004.4">
    <property type="nucleotide sequence ID" value="XM_017074515.4"/>
</dbReference>
<keyword evidence="5 11" id="KW-0552">Olfaction</keyword>
<comment type="subcellular location">
    <subcellularLocation>
        <location evidence="1 11">Cell membrane</location>
        <topology evidence="1 11">Multi-pass membrane protein</topology>
    </subcellularLocation>
</comment>
<gene>
    <name evidence="13" type="primary">Or49a</name>
</gene>
<feature type="transmembrane region" description="Helical" evidence="11">
    <location>
        <begin position="276"/>
        <end position="298"/>
    </location>
</feature>
<feature type="transmembrane region" description="Helical" evidence="11">
    <location>
        <begin position="86"/>
        <end position="105"/>
    </location>
</feature>
<keyword evidence="4 11" id="KW-0812">Transmembrane</keyword>
<dbReference type="Proteomes" id="UP001652628">
    <property type="component" value="Chromosome 2R"/>
</dbReference>
<evidence type="ECO:0000256" key="10">
    <source>
        <dbReference type="ARBA" id="ARBA00038679"/>
    </source>
</evidence>
<feature type="transmembrane region" description="Helical" evidence="11">
    <location>
        <begin position="143"/>
        <end position="169"/>
    </location>
</feature>
<evidence type="ECO:0000256" key="11">
    <source>
        <dbReference type="RuleBase" id="RU351113"/>
    </source>
</evidence>
<protein>
    <recommendedName>
        <fullName evidence="11">Odorant receptor</fullName>
    </recommendedName>
</protein>
<comment type="subunit">
    <text evidence="10">Interacts with Orco. Complexes exist early in the endomembrane system in olfactory sensory neurons (OSNs), coupling these complexes to the conserved ciliary trafficking pathway.</text>
</comment>
<evidence type="ECO:0000256" key="2">
    <source>
        <dbReference type="ARBA" id="ARBA00022475"/>
    </source>
</evidence>
<comment type="similarity">
    <text evidence="11">Belongs to the insect chemoreceptor superfamily. Heteromeric odorant receptor channel (TC 1.A.69) family.</text>
</comment>
<evidence type="ECO:0000256" key="4">
    <source>
        <dbReference type="ARBA" id="ARBA00022692"/>
    </source>
</evidence>
<evidence type="ECO:0000256" key="8">
    <source>
        <dbReference type="ARBA" id="ARBA00023170"/>
    </source>
</evidence>
<evidence type="ECO:0000256" key="1">
    <source>
        <dbReference type="ARBA" id="ARBA00004651"/>
    </source>
</evidence>
<dbReference type="GeneID" id="108009829"/>
<organism evidence="12 13">
    <name type="scientific">Drosophila suzukii</name>
    <name type="common">Spotted-wing drosophila fruit fly</name>
    <dbReference type="NCBI Taxonomy" id="28584"/>
    <lineage>
        <taxon>Eukaryota</taxon>
        <taxon>Metazoa</taxon>
        <taxon>Ecdysozoa</taxon>
        <taxon>Arthropoda</taxon>
        <taxon>Hexapoda</taxon>
        <taxon>Insecta</taxon>
        <taxon>Pterygota</taxon>
        <taxon>Neoptera</taxon>
        <taxon>Endopterygota</taxon>
        <taxon>Diptera</taxon>
        <taxon>Brachycera</taxon>
        <taxon>Muscomorpha</taxon>
        <taxon>Ephydroidea</taxon>
        <taxon>Drosophilidae</taxon>
        <taxon>Drosophila</taxon>
        <taxon>Sophophora</taxon>
    </lineage>
</organism>
<evidence type="ECO:0000256" key="3">
    <source>
        <dbReference type="ARBA" id="ARBA00022606"/>
    </source>
</evidence>
<accession>A0AB39Z8B2</accession>
<evidence type="ECO:0000256" key="6">
    <source>
        <dbReference type="ARBA" id="ARBA00022989"/>
    </source>
</evidence>
<dbReference type="GO" id="GO:0005886">
    <property type="term" value="C:plasma membrane"/>
    <property type="evidence" value="ECO:0007669"/>
    <property type="project" value="UniProtKB-SubCell"/>
</dbReference>